<dbReference type="Gene3D" id="3.40.50.11720">
    <property type="entry name" value="3-Deoxy-D-manno-octulosonic-acid transferase, N-terminal domain"/>
    <property type="match status" value="1"/>
</dbReference>
<dbReference type="SUPFAM" id="SSF53756">
    <property type="entry name" value="UDP-Glycosyltransferase/glycogen phosphorylase"/>
    <property type="match status" value="1"/>
</dbReference>
<dbReference type="InterPro" id="IPR007507">
    <property type="entry name" value="Glycos_transf_N"/>
</dbReference>
<evidence type="ECO:0000256" key="2">
    <source>
        <dbReference type="ARBA" id="ARBA00012621"/>
    </source>
</evidence>
<evidence type="ECO:0000256" key="1">
    <source>
        <dbReference type="ARBA" id="ARBA00004713"/>
    </source>
</evidence>
<proteinExistence type="inferred from homology"/>
<sequence length="414" mass="47057">MRILYNIGIQFYHFMVKLLSPFNKQASMLSRGRSEVWDKIDSLTLRDKVIWVHCASLGEFEQGRPLIEAIRTKKPDCSIVLTFFSPSGYEIRKNYDMVDVVLYLPADTKKNAHRFISVIKPTAVFFVKYEFWFHYFNELKRANIPLFSVSSIFRENQIFFKWYGSWFRKTLQCVTKFYVQDETSGELLKSLGIDHFIVAGDTRFDRVASIAKSAADVPLAETFARGAKVLVAGSTWPPDEEILASYINQSSPSEKFIIAPHQIHDSHIRQIEERLSVPTIRFTKTENGELPSEAKVLIIDTIGMLSAIYRYGSVAYIGGGFGKGIHNTLEAATYGMPVVFGPKYKKFKEAVDLINEGGGFAIQEEKDFFELMSRFWGDGDGNELERSGKAAASYVNRMLGATDKIIEEIQDLET</sequence>
<dbReference type="Proteomes" id="UP000295221">
    <property type="component" value="Unassembled WGS sequence"/>
</dbReference>
<dbReference type="GO" id="GO:0043842">
    <property type="term" value="F:Kdo transferase activity"/>
    <property type="evidence" value="ECO:0007669"/>
    <property type="project" value="UniProtKB-EC"/>
</dbReference>
<dbReference type="EMBL" id="SLWK01000006">
    <property type="protein sequence ID" value="TCO07908.1"/>
    <property type="molecule type" value="Genomic_DNA"/>
</dbReference>
<dbReference type="PANTHER" id="PTHR42755:SF1">
    <property type="entry name" value="3-DEOXY-D-MANNO-OCTULOSONIC ACID TRANSFERASE, MITOCHONDRIAL-RELATED"/>
    <property type="match status" value="1"/>
</dbReference>
<feature type="active site" description="Proton acceptor" evidence="7">
    <location>
        <position position="59"/>
    </location>
</feature>
<comment type="catalytic activity">
    <reaction evidence="6 8">
        <text>lipid IVA (E. coli) + CMP-3-deoxy-beta-D-manno-octulosonate = alpha-Kdo-(2-&gt;6)-lipid IVA (E. coli) + CMP + H(+)</text>
        <dbReference type="Rhea" id="RHEA:28066"/>
        <dbReference type="ChEBI" id="CHEBI:15378"/>
        <dbReference type="ChEBI" id="CHEBI:58603"/>
        <dbReference type="ChEBI" id="CHEBI:60364"/>
        <dbReference type="ChEBI" id="CHEBI:60377"/>
        <dbReference type="ChEBI" id="CHEBI:85987"/>
        <dbReference type="EC" id="2.4.99.12"/>
    </reaction>
</comment>
<protein>
    <recommendedName>
        <fullName evidence="3 8">3-deoxy-D-manno-octulosonic acid transferase</fullName>
        <shortName evidence="8">Kdo transferase</shortName>
        <ecNumber evidence="2 8">2.4.99.12</ecNumber>
    </recommendedName>
    <alternativeName>
        <fullName evidence="5 8">Lipid IV(A) 3-deoxy-D-manno-octulosonic acid transferase</fullName>
    </alternativeName>
</protein>
<keyword evidence="4 8" id="KW-0808">Transferase</keyword>
<dbReference type="OrthoDB" id="9789797at2"/>
<gene>
    <name evidence="10" type="ORF">EV194_10649</name>
</gene>
<feature type="domain" description="3-deoxy-D-manno-octulosonic-acid transferase N-terminal" evidence="9">
    <location>
        <begin position="46"/>
        <end position="205"/>
    </location>
</feature>
<keyword evidence="11" id="KW-1185">Reference proteome</keyword>
<dbReference type="RefSeq" id="WP_132433813.1">
    <property type="nucleotide sequence ID" value="NZ_SLWK01000006.1"/>
</dbReference>
<dbReference type="UniPathway" id="UPA00958"/>
<evidence type="ECO:0000313" key="11">
    <source>
        <dbReference type="Proteomes" id="UP000295221"/>
    </source>
</evidence>
<keyword evidence="8" id="KW-0448">Lipopolysaccharide biosynthesis</keyword>
<dbReference type="Pfam" id="PF04413">
    <property type="entry name" value="Glycos_transf_N"/>
    <property type="match status" value="1"/>
</dbReference>
<dbReference type="InterPro" id="IPR038107">
    <property type="entry name" value="Glycos_transf_N_sf"/>
</dbReference>
<dbReference type="InterPro" id="IPR039901">
    <property type="entry name" value="Kdotransferase"/>
</dbReference>
<dbReference type="GO" id="GO:0009244">
    <property type="term" value="P:lipopolysaccharide core region biosynthetic process"/>
    <property type="evidence" value="ECO:0007669"/>
    <property type="project" value="UniProtKB-UniRule"/>
</dbReference>
<evidence type="ECO:0000256" key="3">
    <source>
        <dbReference type="ARBA" id="ARBA00019077"/>
    </source>
</evidence>
<dbReference type="GO" id="GO:0005886">
    <property type="term" value="C:plasma membrane"/>
    <property type="evidence" value="ECO:0007669"/>
    <property type="project" value="UniProtKB-SubCell"/>
</dbReference>
<comment type="caution">
    <text evidence="10">The sequence shown here is derived from an EMBL/GenBank/DDBJ whole genome shotgun (WGS) entry which is preliminary data.</text>
</comment>
<keyword evidence="8" id="KW-1003">Cell membrane</keyword>
<comment type="subcellular location">
    <subcellularLocation>
        <location evidence="8">Cell membrane</location>
    </subcellularLocation>
</comment>
<evidence type="ECO:0000256" key="4">
    <source>
        <dbReference type="ARBA" id="ARBA00022679"/>
    </source>
</evidence>
<name>A0A4R2GHK4_9BACT</name>
<dbReference type="AlphaFoldDB" id="A0A4R2GHK4"/>
<evidence type="ECO:0000256" key="8">
    <source>
        <dbReference type="RuleBase" id="RU365103"/>
    </source>
</evidence>
<evidence type="ECO:0000256" key="5">
    <source>
        <dbReference type="ARBA" id="ARBA00031445"/>
    </source>
</evidence>
<comment type="similarity">
    <text evidence="8">Belongs to the glycosyltransferase group 1 family.</text>
</comment>
<organism evidence="10 11">
    <name type="scientific">Natronoflexus pectinivorans</name>
    <dbReference type="NCBI Taxonomy" id="682526"/>
    <lineage>
        <taxon>Bacteria</taxon>
        <taxon>Pseudomonadati</taxon>
        <taxon>Bacteroidota</taxon>
        <taxon>Bacteroidia</taxon>
        <taxon>Marinilabiliales</taxon>
        <taxon>Marinilabiliaceae</taxon>
        <taxon>Natronoflexus</taxon>
    </lineage>
</organism>
<accession>A0A4R2GHK4</accession>
<comment type="pathway">
    <text evidence="1 8">Bacterial outer membrane biogenesis; LPS core biosynthesis.</text>
</comment>
<dbReference type="PANTHER" id="PTHR42755">
    <property type="entry name" value="3-DEOXY-MANNO-OCTULOSONATE CYTIDYLYLTRANSFERASE"/>
    <property type="match status" value="1"/>
</dbReference>
<evidence type="ECO:0000259" key="9">
    <source>
        <dbReference type="Pfam" id="PF04413"/>
    </source>
</evidence>
<dbReference type="GO" id="GO:0009245">
    <property type="term" value="P:lipid A biosynthetic process"/>
    <property type="evidence" value="ECO:0007669"/>
    <property type="project" value="TreeGrafter"/>
</dbReference>
<dbReference type="Gene3D" id="3.40.50.2000">
    <property type="entry name" value="Glycogen Phosphorylase B"/>
    <property type="match status" value="1"/>
</dbReference>
<evidence type="ECO:0000313" key="10">
    <source>
        <dbReference type="EMBL" id="TCO07908.1"/>
    </source>
</evidence>
<evidence type="ECO:0000256" key="6">
    <source>
        <dbReference type="ARBA" id="ARBA00049183"/>
    </source>
</evidence>
<evidence type="ECO:0000256" key="7">
    <source>
        <dbReference type="PIRSR" id="PIRSR639901-1"/>
    </source>
</evidence>
<comment type="function">
    <text evidence="8">Involved in lipopolysaccharide (LPS) biosynthesis. Catalyzes the transfer of 3-deoxy-D-manno-octulosonate (Kdo) residue(s) from CMP-Kdo to lipid IV(A), the tetraacyldisaccharide-1,4'-bisphosphate precursor of lipid A.</text>
</comment>
<reference evidence="10 11" key="1">
    <citation type="submission" date="2019-03" db="EMBL/GenBank/DDBJ databases">
        <title>Genomic Encyclopedia of Type Strains, Phase IV (KMG-IV): sequencing the most valuable type-strain genomes for metagenomic binning, comparative biology and taxonomic classification.</title>
        <authorList>
            <person name="Goeker M."/>
        </authorList>
    </citation>
    <scope>NUCLEOTIDE SEQUENCE [LARGE SCALE GENOMIC DNA]</scope>
    <source>
        <strain evidence="10 11">DSM 24179</strain>
    </source>
</reference>
<dbReference type="EC" id="2.4.99.12" evidence="2 8"/>
<keyword evidence="8" id="KW-0472">Membrane</keyword>